<feature type="compositionally biased region" description="Basic and acidic residues" evidence="1">
    <location>
        <begin position="1"/>
        <end position="11"/>
    </location>
</feature>
<dbReference type="Proteomes" id="UP001172457">
    <property type="component" value="Chromosome 4"/>
</dbReference>
<comment type="caution">
    <text evidence="2">The sequence shown here is derived from an EMBL/GenBank/DDBJ whole genome shotgun (WGS) entry which is preliminary data.</text>
</comment>
<accession>A0AA38TN53</accession>
<evidence type="ECO:0000313" key="3">
    <source>
        <dbReference type="Proteomes" id="UP001172457"/>
    </source>
</evidence>
<name>A0AA38TN53_9ASTR</name>
<protein>
    <submittedName>
        <fullName evidence="2">Uncharacterized protein</fullName>
    </submittedName>
</protein>
<dbReference type="EMBL" id="JARYMX010000004">
    <property type="protein sequence ID" value="KAJ9553538.1"/>
    <property type="molecule type" value="Genomic_DNA"/>
</dbReference>
<keyword evidence="3" id="KW-1185">Reference proteome</keyword>
<proteinExistence type="predicted"/>
<gene>
    <name evidence="2" type="ORF">OSB04_017583</name>
</gene>
<evidence type="ECO:0000313" key="2">
    <source>
        <dbReference type="EMBL" id="KAJ9553538.1"/>
    </source>
</evidence>
<sequence length="80" mass="9181">MKFVTRNREDDATCLQGKKNKDGKTPHELFTEANKDLVALDLKWAQDCMLVSFQFKRKKRMLFNAKSKVLTSLLVASSDT</sequence>
<dbReference type="AlphaFoldDB" id="A0AA38TN53"/>
<organism evidence="2 3">
    <name type="scientific">Centaurea solstitialis</name>
    <name type="common">yellow star-thistle</name>
    <dbReference type="NCBI Taxonomy" id="347529"/>
    <lineage>
        <taxon>Eukaryota</taxon>
        <taxon>Viridiplantae</taxon>
        <taxon>Streptophyta</taxon>
        <taxon>Embryophyta</taxon>
        <taxon>Tracheophyta</taxon>
        <taxon>Spermatophyta</taxon>
        <taxon>Magnoliopsida</taxon>
        <taxon>eudicotyledons</taxon>
        <taxon>Gunneridae</taxon>
        <taxon>Pentapetalae</taxon>
        <taxon>asterids</taxon>
        <taxon>campanulids</taxon>
        <taxon>Asterales</taxon>
        <taxon>Asteraceae</taxon>
        <taxon>Carduoideae</taxon>
        <taxon>Cardueae</taxon>
        <taxon>Centaureinae</taxon>
        <taxon>Centaurea</taxon>
    </lineage>
</organism>
<evidence type="ECO:0000256" key="1">
    <source>
        <dbReference type="SAM" id="MobiDB-lite"/>
    </source>
</evidence>
<feature type="region of interest" description="Disordered" evidence="1">
    <location>
        <begin position="1"/>
        <end position="26"/>
    </location>
</feature>
<reference evidence="2" key="1">
    <citation type="submission" date="2023-03" db="EMBL/GenBank/DDBJ databases">
        <title>Chromosome-scale reference genome and RAD-based genetic map of yellow starthistle (Centaurea solstitialis) reveal putative structural variation and QTLs associated with invader traits.</title>
        <authorList>
            <person name="Reatini B."/>
            <person name="Cang F.A."/>
            <person name="Jiang Q."/>
            <person name="Mckibben M.T.W."/>
            <person name="Barker M.S."/>
            <person name="Rieseberg L.H."/>
            <person name="Dlugosch K.M."/>
        </authorList>
    </citation>
    <scope>NUCLEOTIDE SEQUENCE</scope>
    <source>
        <strain evidence="2">CAN-66</strain>
        <tissue evidence="2">Leaf</tissue>
    </source>
</reference>